<dbReference type="EMBL" id="JAJJMB010014398">
    <property type="protein sequence ID" value="KAI3860642.1"/>
    <property type="molecule type" value="Genomic_DNA"/>
</dbReference>
<dbReference type="Proteomes" id="UP001202328">
    <property type="component" value="Unassembled WGS sequence"/>
</dbReference>
<reference evidence="1" key="1">
    <citation type="submission" date="2022-04" db="EMBL/GenBank/DDBJ databases">
        <title>A functionally conserved STORR gene fusion in Papaver species that diverged 16.8 million years ago.</title>
        <authorList>
            <person name="Catania T."/>
        </authorList>
    </citation>
    <scope>NUCLEOTIDE SEQUENCE</scope>
    <source>
        <strain evidence="1">S-188037</strain>
    </source>
</reference>
<comment type="caution">
    <text evidence="1">The sequence shown here is derived from an EMBL/GenBank/DDBJ whole genome shotgun (WGS) entry which is preliminary data.</text>
</comment>
<evidence type="ECO:0000313" key="1">
    <source>
        <dbReference type="EMBL" id="KAI3860642.1"/>
    </source>
</evidence>
<proteinExistence type="predicted"/>
<protein>
    <submittedName>
        <fullName evidence="1">Uncharacterized protein</fullName>
    </submittedName>
</protein>
<organism evidence="1 2">
    <name type="scientific">Papaver atlanticum</name>
    <dbReference type="NCBI Taxonomy" id="357466"/>
    <lineage>
        <taxon>Eukaryota</taxon>
        <taxon>Viridiplantae</taxon>
        <taxon>Streptophyta</taxon>
        <taxon>Embryophyta</taxon>
        <taxon>Tracheophyta</taxon>
        <taxon>Spermatophyta</taxon>
        <taxon>Magnoliopsida</taxon>
        <taxon>Ranunculales</taxon>
        <taxon>Papaveraceae</taxon>
        <taxon>Papaveroideae</taxon>
        <taxon>Papaver</taxon>
    </lineage>
</organism>
<accession>A0AAD4S3H0</accession>
<keyword evidence="2" id="KW-1185">Reference proteome</keyword>
<sequence>MNSFFICIDTYTTKNLTVGKECMTFCDVTVEKDDDDTEKDGFFKRLLRDGKDVNISEMDVFLERQRDGKDVGESEIDGFFKRLLRDSKEEDQEFMPSSGEFKE</sequence>
<dbReference type="AlphaFoldDB" id="A0AAD4S3H0"/>
<gene>
    <name evidence="1" type="ORF">MKW98_017277</name>
</gene>
<name>A0AAD4S3H0_9MAGN</name>
<evidence type="ECO:0000313" key="2">
    <source>
        <dbReference type="Proteomes" id="UP001202328"/>
    </source>
</evidence>